<evidence type="ECO:0000313" key="2">
    <source>
        <dbReference type="EMBL" id="MCY0096045.1"/>
    </source>
</evidence>
<organism evidence="2 3">
    <name type="scientific">Hoeflea ulvae</name>
    <dbReference type="NCBI Taxonomy" id="2983764"/>
    <lineage>
        <taxon>Bacteria</taxon>
        <taxon>Pseudomonadati</taxon>
        <taxon>Pseudomonadota</taxon>
        <taxon>Alphaproteobacteria</taxon>
        <taxon>Hyphomicrobiales</taxon>
        <taxon>Rhizobiaceae</taxon>
        <taxon>Hoeflea</taxon>
    </lineage>
</organism>
<sequence>MAVSEQERPSDMIVSSRHLATEDGWRSSEFEYGLILAYNGFARWIGRCMVASGYDGLTTLEILVLHHINHRARRKRLADICFLLNIEDTHTVNYALKKLQKAKLIQGDKVGKELFYSTTPEGEVLCDKYREVREQCLVENLKHIETSPDDLRETAAFLRTLSGLYDQAARAASSL</sequence>
<reference evidence="2" key="1">
    <citation type="submission" date="2022-10" db="EMBL/GenBank/DDBJ databases">
        <title>Hoeflea sp. J2-29, isolated from marine algae.</title>
        <authorList>
            <person name="Kristyanto S."/>
            <person name="Kim J.M."/>
            <person name="Jeon C.O."/>
        </authorList>
    </citation>
    <scope>NUCLEOTIDE SEQUENCE</scope>
    <source>
        <strain evidence="2">J2-29</strain>
    </source>
</reference>
<dbReference type="Gene3D" id="1.10.10.10">
    <property type="entry name" value="Winged helix-like DNA-binding domain superfamily/Winged helix DNA-binding domain"/>
    <property type="match status" value="1"/>
</dbReference>
<dbReference type="RefSeq" id="WP_267613893.1">
    <property type="nucleotide sequence ID" value="NZ_JAOVZQ010000001.1"/>
</dbReference>
<dbReference type="InterPro" id="IPR000835">
    <property type="entry name" value="HTH_MarR-typ"/>
</dbReference>
<keyword evidence="2" id="KW-0238">DNA-binding</keyword>
<dbReference type="Proteomes" id="UP001081283">
    <property type="component" value="Unassembled WGS sequence"/>
</dbReference>
<dbReference type="PIRSF" id="PIRSF036158">
    <property type="entry name" value="UCP036158_MarR"/>
    <property type="match status" value="1"/>
</dbReference>
<dbReference type="GO" id="GO:0003677">
    <property type="term" value="F:DNA binding"/>
    <property type="evidence" value="ECO:0007669"/>
    <property type="project" value="UniProtKB-KW"/>
</dbReference>
<dbReference type="InterPro" id="IPR014601">
    <property type="entry name" value="Trans_reg_MarR_HTH"/>
</dbReference>
<feature type="domain" description="HTH marR-type" evidence="1">
    <location>
        <begin position="57"/>
        <end position="122"/>
    </location>
</feature>
<name>A0ABT3YJX6_9HYPH</name>
<comment type="caution">
    <text evidence="2">The sequence shown here is derived from an EMBL/GenBank/DDBJ whole genome shotgun (WGS) entry which is preliminary data.</text>
</comment>
<proteinExistence type="predicted"/>
<dbReference type="Pfam" id="PF13463">
    <property type="entry name" value="HTH_27"/>
    <property type="match status" value="1"/>
</dbReference>
<evidence type="ECO:0000259" key="1">
    <source>
        <dbReference type="Pfam" id="PF13463"/>
    </source>
</evidence>
<accession>A0ABT3YJX6</accession>
<keyword evidence="3" id="KW-1185">Reference proteome</keyword>
<dbReference type="InterPro" id="IPR036390">
    <property type="entry name" value="WH_DNA-bd_sf"/>
</dbReference>
<dbReference type="SUPFAM" id="SSF46785">
    <property type="entry name" value="Winged helix' DNA-binding domain"/>
    <property type="match status" value="1"/>
</dbReference>
<evidence type="ECO:0000313" key="3">
    <source>
        <dbReference type="Proteomes" id="UP001081283"/>
    </source>
</evidence>
<dbReference type="EMBL" id="JAOVZQ010000001">
    <property type="protein sequence ID" value="MCY0096045.1"/>
    <property type="molecule type" value="Genomic_DNA"/>
</dbReference>
<protein>
    <submittedName>
        <fullName evidence="2">Winged helix DNA-binding protein</fullName>
    </submittedName>
</protein>
<dbReference type="InterPro" id="IPR036388">
    <property type="entry name" value="WH-like_DNA-bd_sf"/>
</dbReference>
<gene>
    <name evidence="2" type="ORF">OEG82_18780</name>
</gene>